<dbReference type="NCBIfam" id="NF033592">
    <property type="entry name" value="transpos_IS4_1"/>
    <property type="match status" value="1"/>
</dbReference>
<feature type="domain" description="Transposase IS4-like" evidence="5">
    <location>
        <begin position="116"/>
        <end position="352"/>
    </location>
</feature>
<evidence type="ECO:0000256" key="1">
    <source>
        <dbReference type="ARBA" id="ARBA00010075"/>
    </source>
</evidence>
<accession>A0A1I1LYZ0</accession>
<keyword evidence="3" id="KW-0238">DNA-binding</keyword>
<keyword evidence="7" id="KW-1185">Reference proteome</keyword>
<keyword evidence="4" id="KW-0233">DNA recombination</keyword>
<dbReference type="InterPro" id="IPR012337">
    <property type="entry name" value="RNaseH-like_sf"/>
</dbReference>
<sequence length="434" mass="50199">MYTEASSHDIERRLTNLLPSEALEDHAEAVGVVEREGKLQIPPLVWSFAFGFAAGESRTLAAFRRTYNSTADESLSPGGFYQRLTPTLAEYLRDLVEYGFDEVAVPHTVSDEFDRFRDVMIADGTVLRLHELLSEEYKARHEEQAGAKLHLLHNVTDQTVEHFSVTDEKTHDSTLFNTGSWLEGRLAVFDLAYFKYRRFALIDENDGYFVSRLKKSANPVVTEELREWRGRAIPLEGEKIFDVVDDLSRKYIDVEVEVEFDRREYAGTQSRDTKRFRVVGVRNEDADDYHLYITNLSRNEFCPADLATIYRCRWEVELLFRELKTQYELDKFDTTKKHVVEILLYAALLSLVVSRDLLGLVIERADDGIVFPPERWAATFRSHAQLILRELREYLAYSPPPLLERLIEDAQKIHKQRPILQEQLATTIQPTAEA</sequence>
<name>A0A1I1LYZ0_NATHA</name>
<evidence type="ECO:0000313" key="6">
    <source>
        <dbReference type="EMBL" id="SFC77712.1"/>
    </source>
</evidence>
<dbReference type="PANTHER" id="PTHR33258">
    <property type="entry name" value="TRANSPOSASE INSL FOR INSERTION SEQUENCE ELEMENT IS186A-RELATED"/>
    <property type="match status" value="1"/>
</dbReference>
<evidence type="ECO:0000256" key="2">
    <source>
        <dbReference type="ARBA" id="ARBA00022578"/>
    </source>
</evidence>
<evidence type="ECO:0000256" key="3">
    <source>
        <dbReference type="ARBA" id="ARBA00023125"/>
    </source>
</evidence>
<protein>
    <submittedName>
        <fullName evidence="6">IS4 transposase</fullName>
    </submittedName>
</protein>
<dbReference type="Proteomes" id="UP000199161">
    <property type="component" value="Unassembled WGS sequence"/>
</dbReference>
<dbReference type="PANTHER" id="PTHR33258:SF1">
    <property type="entry name" value="TRANSPOSASE INSL FOR INSERTION SEQUENCE ELEMENT IS186A-RELATED"/>
    <property type="match status" value="1"/>
</dbReference>
<dbReference type="GO" id="GO:0006313">
    <property type="term" value="P:DNA transposition"/>
    <property type="evidence" value="ECO:0007669"/>
    <property type="project" value="InterPro"/>
</dbReference>
<comment type="similarity">
    <text evidence="1">Belongs to the transposase 11 family.</text>
</comment>
<evidence type="ECO:0000259" key="5">
    <source>
        <dbReference type="Pfam" id="PF01609"/>
    </source>
</evidence>
<evidence type="ECO:0000256" key="4">
    <source>
        <dbReference type="ARBA" id="ARBA00023172"/>
    </source>
</evidence>
<organism evidence="6 7">
    <name type="scientific">Natronobacterium haloterrestre</name>
    <name type="common">Halobiforma haloterrestris</name>
    <dbReference type="NCBI Taxonomy" id="148448"/>
    <lineage>
        <taxon>Archaea</taxon>
        <taxon>Methanobacteriati</taxon>
        <taxon>Methanobacteriota</taxon>
        <taxon>Stenosarchaea group</taxon>
        <taxon>Halobacteria</taxon>
        <taxon>Halobacteriales</taxon>
        <taxon>Natrialbaceae</taxon>
        <taxon>Natronobacterium</taxon>
    </lineage>
</organism>
<dbReference type="Pfam" id="PF01609">
    <property type="entry name" value="DDE_Tnp_1"/>
    <property type="match status" value="1"/>
</dbReference>
<dbReference type="Gene3D" id="3.90.350.10">
    <property type="entry name" value="Transposase Inhibitor Protein From Tn5, Chain A, domain 1"/>
    <property type="match status" value="1"/>
</dbReference>
<dbReference type="SUPFAM" id="SSF53098">
    <property type="entry name" value="Ribonuclease H-like"/>
    <property type="match status" value="1"/>
</dbReference>
<reference evidence="7" key="1">
    <citation type="submission" date="2016-10" db="EMBL/GenBank/DDBJ databases">
        <authorList>
            <person name="Varghese N."/>
            <person name="Submissions S."/>
        </authorList>
    </citation>
    <scope>NUCLEOTIDE SEQUENCE [LARGE SCALE GENOMIC DNA]</scope>
    <source>
        <strain evidence="7">DSM 13078</strain>
    </source>
</reference>
<proteinExistence type="inferred from homology"/>
<dbReference type="GO" id="GO:0004803">
    <property type="term" value="F:transposase activity"/>
    <property type="evidence" value="ECO:0007669"/>
    <property type="project" value="InterPro"/>
</dbReference>
<dbReference type="GO" id="GO:0003677">
    <property type="term" value="F:DNA binding"/>
    <property type="evidence" value="ECO:0007669"/>
    <property type="project" value="UniProtKB-KW"/>
</dbReference>
<dbReference type="InterPro" id="IPR047952">
    <property type="entry name" value="Transpos_IS4"/>
</dbReference>
<evidence type="ECO:0000313" key="7">
    <source>
        <dbReference type="Proteomes" id="UP000199161"/>
    </source>
</evidence>
<dbReference type="EMBL" id="FOKW01000031">
    <property type="protein sequence ID" value="SFC77712.1"/>
    <property type="molecule type" value="Genomic_DNA"/>
</dbReference>
<gene>
    <name evidence="6" type="ORF">SAMN05444422_1311</name>
</gene>
<dbReference type="InterPro" id="IPR002559">
    <property type="entry name" value="Transposase_11"/>
</dbReference>
<keyword evidence="2" id="KW-0815">Transposition</keyword>
<dbReference type="RefSeq" id="WP_394327728.1">
    <property type="nucleotide sequence ID" value="NZ_FOKW01000031.1"/>
</dbReference>
<dbReference type="AlphaFoldDB" id="A0A1I1LYZ0"/>